<organism evidence="3 4">
    <name type="scientific">Deinococcus humi</name>
    <dbReference type="NCBI Taxonomy" id="662880"/>
    <lineage>
        <taxon>Bacteria</taxon>
        <taxon>Thermotogati</taxon>
        <taxon>Deinococcota</taxon>
        <taxon>Deinococci</taxon>
        <taxon>Deinococcales</taxon>
        <taxon>Deinococcaceae</taxon>
        <taxon>Deinococcus</taxon>
    </lineage>
</organism>
<feature type="domain" description="DDE" evidence="2">
    <location>
        <begin position="2"/>
        <end position="47"/>
    </location>
</feature>
<dbReference type="Proteomes" id="UP000552709">
    <property type="component" value="Unassembled WGS sequence"/>
</dbReference>
<dbReference type="EMBL" id="JACHFL010000007">
    <property type="protein sequence ID" value="MBB5363871.1"/>
    <property type="molecule type" value="Genomic_DNA"/>
</dbReference>
<keyword evidence="4" id="KW-1185">Reference proteome</keyword>
<proteinExistence type="predicted"/>
<evidence type="ECO:0000313" key="4">
    <source>
        <dbReference type="Proteomes" id="UP000552709"/>
    </source>
</evidence>
<evidence type="ECO:0000313" key="3">
    <source>
        <dbReference type="EMBL" id="MBB5363871.1"/>
    </source>
</evidence>
<evidence type="ECO:0000259" key="2">
    <source>
        <dbReference type="Pfam" id="PF13610"/>
    </source>
</evidence>
<dbReference type="RefSeq" id="WP_184133506.1">
    <property type="nucleotide sequence ID" value="NZ_JACHFL010000007.1"/>
</dbReference>
<dbReference type="AlphaFoldDB" id="A0A7W8NEZ3"/>
<dbReference type="Pfam" id="PF13610">
    <property type="entry name" value="DDE_Tnp_IS240"/>
    <property type="match status" value="1"/>
</dbReference>
<comment type="caution">
    <text evidence="3">The sequence shown here is derived from an EMBL/GenBank/DDBJ whole genome shotgun (WGS) entry which is preliminary data.</text>
</comment>
<accession>A0A7W8NEZ3</accession>
<evidence type="ECO:0000256" key="1">
    <source>
        <dbReference type="SAM" id="MobiDB-lite"/>
    </source>
</evidence>
<reference evidence="3 4" key="1">
    <citation type="submission" date="2020-08" db="EMBL/GenBank/DDBJ databases">
        <title>Genomic Encyclopedia of Type Strains, Phase IV (KMG-IV): sequencing the most valuable type-strain genomes for metagenomic binning, comparative biology and taxonomic classification.</title>
        <authorList>
            <person name="Goeker M."/>
        </authorList>
    </citation>
    <scope>NUCLEOTIDE SEQUENCE [LARGE SCALE GENOMIC DNA]</scope>
    <source>
        <strain evidence="3 4">DSM 27939</strain>
    </source>
</reference>
<gene>
    <name evidence="3" type="ORF">HNQ08_002978</name>
</gene>
<dbReference type="InterPro" id="IPR032874">
    <property type="entry name" value="DDE_dom"/>
</dbReference>
<sequence length="68" mass="7777">MLHVFLQEDRNTEVARSFFGRLLSEYDVPGDVHTDKLRSYGTALRNFPRAPRGGARGGRLDRPLQQPH</sequence>
<name>A0A7W8NEZ3_9DEIO</name>
<feature type="region of interest" description="Disordered" evidence="1">
    <location>
        <begin position="45"/>
        <end position="68"/>
    </location>
</feature>
<protein>
    <submittedName>
        <fullName evidence="3">Transposase-like protein</fullName>
    </submittedName>
</protein>